<keyword evidence="3" id="KW-1185">Reference proteome</keyword>
<dbReference type="Proteomes" id="UP000298663">
    <property type="component" value="Unassembled WGS sequence"/>
</dbReference>
<evidence type="ECO:0000313" key="3">
    <source>
        <dbReference type="Proteomes" id="UP000298663"/>
    </source>
</evidence>
<feature type="region of interest" description="Disordered" evidence="1">
    <location>
        <begin position="47"/>
        <end position="77"/>
    </location>
</feature>
<organism evidence="2 3">
    <name type="scientific">Steinernema carpocapsae</name>
    <name type="common">Entomopathogenic nematode</name>
    <dbReference type="NCBI Taxonomy" id="34508"/>
    <lineage>
        <taxon>Eukaryota</taxon>
        <taxon>Metazoa</taxon>
        <taxon>Ecdysozoa</taxon>
        <taxon>Nematoda</taxon>
        <taxon>Chromadorea</taxon>
        <taxon>Rhabditida</taxon>
        <taxon>Tylenchina</taxon>
        <taxon>Panagrolaimomorpha</taxon>
        <taxon>Strongyloidoidea</taxon>
        <taxon>Steinernematidae</taxon>
        <taxon>Steinernema</taxon>
    </lineage>
</organism>
<reference evidence="2 3" key="2">
    <citation type="journal article" date="2019" name="G3 (Bethesda)">
        <title>Hybrid Assembly of the Genome of the Entomopathogenic Nematode Steinernema carpocapsae Identifies the X-Chromosome.</title>
        <authorList>
            <person name="Serra L."/>
            <person name="Macchietto M."/>
            <person name="Macias-Munoz A."/>
            <person name="McGill C.J."/>
            <person name="Rodriguez I.M."/>
            <person name="Rodriguez B."/>
            <person name="Murad R."/>
            <person name="Mortazavi A."/>
        </authorList>
    </citation>
    <scope>NUCLEOTIDE SEQUENCE [LARGE SCALE GENOMIC DNA]</scope>
    <source>
        <strain evidence="2 3">ALL</strain>
    </source>
</reference>
<name>A0A4U5LZD2_STECR</name>
<feature type="compositionally biased region" description="Basic residues" evidence="1">
    <location>
        <begin position="49"/>
        <end position="61"/>
    </location>
</feature>
<evidence type="ECO:0000256" key="1">
    <source>
        <dbReference type="SAM" id="MobiDB-lite"/>
    </source>
</evidence>
<dbReference type="EMBL" id="AZBU02000011">
    <property type="protein sequence ID" value="TKR61700.1"/>
    <property type="molecule type" value="Genomic_DNA"/>
</dbReference>
<evidence type="ECO:0000313" key="2">
    <source>
        <dbReference type="EMBL" id="TKR61700.1"/>
    </source>
</evidence>
<protein>
    <submittedName>
        <fullName evidence="2">Uncharacterized protein</fullName>
    </submittedName>
</protein>
<comment type="caution">
    <text evidence="2">The sequence shown here is derived from an EMBL/GenBank/DDBJ whole genome shotgun (WGS) entry which is preliminary data.</text>
</comment>
<dbReference type="AlphaFoldDB" id="A0A4U5LZD2"/>
<reference evidence="2 3" key="1">
    <citation type="journal article" date="2015" name="Genome Biol.">
        <title>Comparative genomics of Steinernema reveals deeply conserved gene regulatory networks.</title>
        <authorList>
            <person name="Dillman A.R."/>
            <person name="Macchietto M."/>
            <person name="Porter C.F."/>
            <person name="Rogers A."/>
            <person name="Williams B."/>
            <person name="Antoshechkin I."/>
            <person name="Lee M.M."/>
            <person name="Goodwin Z."/>
            <person name="Lu X."/>
            <person name="Lewis E.E."/>
            <person name="Goodrich-Blair H."/>
            <person name="Stock S.P."/>
            <person name="Adams B.J."/>
            <person name="Sternberg P.W."/>
            <person name="Mortazavi A."/>
        </authorList>
    </citation>
    <scope>NUCLEOTIDE SEQUENCE [LARGE SCALE GENOMIC DNA]</scope>
    <source>
        <strain evidence="2 3">ALL</strain>
    </source>
</reference>
<proteinExistence type="predicted"/>
<gene>
    <name evidence="2" type="ORF">L596_028780</name>
</gene>
<accession>A0A4U5LZD2</accession>
<sequence>MHCCNLRCLSNATSTYSFKSGTERRIPVPHRFLAYHVVRCFQINNSGGMKKHKKSKKRKSSAAKTKPSCTSGDWTTAPNSELLDVCAILRVTDEDSPEVAEEKLCKIVAALEDSVTLVSEEFQRLLDNRAKKSEEALTEMASLREDLLKTFSSNPARNKDTASAS</sequence>